<name>A0A0E9XBT5_ANGAN</name>
<reference evidence="1" key="2">
    <citation type="journal article" date="2015" name="Fish Shellfish Immunol.">
        <title>Early steps in the European eel (Anguilla anguilla)-Vibrio vulnificus interaction in the gills: Role of the RtxA13 toxin.</title>
        <authorList>
            <person name="Callol A."/>
            <person name="Pajuelo D."/>
            <person name="Ebbesson L."/>
            <person name="Teles M."/>
            <person name="MacKenzie S."/>
            <person name="Amaro C."/>
        </authorList>
    </citation>
    <scope>NUCLEOTIDE SEQUENCE</scope>
</reference>
<organism evidence="1">
    <name type="scientific">Anguilla anguilla</name>
    <name type="common">European freshwater eel</name>
    <name type="synonym">Muraena anguilla</name>
    <dbReference type="NCBI Taxonomy" id="7936"/>
    <lineage>
        <taxon>Eukaryota</taxon>
        <taxon>Metazoa</taxon>
        <taxon>Chordata</taxon>
        <taxon>Craniata</taxon>
        <taxon>Vertebrata</taxon>
        <taxon>Euteleostomi</taxon>
        <taxon>Actinopterygii</taxon>
        <taxon>Neopterygii</taxon>
        <taxon>Teleostei</taxon>
        <taxon>Anguilliformes</taxon>
        <taxon>Anguillidae</taxon>
        <taxon>Anguilla</taxon>
    </lineage>
</organism>
<dbReference type="AlphaFoldDB" id="A0A0E9XBT5"/>
<sequence>MGHDKLRRPRRQVIKCCKYIKIHLKKVSLASIARKTKKFDRSLFFFLSLFFHRQKFFPV</sequence>
<evidence type="ECO:0000313" key="1">
    <source>
        <dbReference type="EMBL" id="JAH99153.1"/>
    </source>
</evidence>
<reference evidence="1" key="1">
    <citation type="submission" date="2014-11" db="EMBL/GenBank/DDBJ databases">
        <authorList>
            <person name="Amaro Gonzalez C."/>
        </authorList>
    </citation>
    <scope>NUCLEOTIDE SEQUENCE</scope>
</reference>
<accession>A0A0E9XBT5</accession>
<dbReference type="EMBL" id="GBXM01009424">
    <property type="protein sequence ID" value="JAH99153.1"/>
    <property type="molecule type" value="Transcribed_RNA"/>
</dbReference>
<protein>
    <submittedName>
        <fullName evidence="1">Uncharacterized protein</fullName>
    </submittedName>
</protein>
<proteinExistence type="predicted"/>